<accession>A0ABS3W823</accession>
<dbReference type="Pfam" id="PF03992">
    <property type="entry name" value="ABM"/>
    <property type="match status" value="1"/>
</dbReference>
<dbReference type="Gene3D" id="3.30.70.100">
    <property type="match status" value="1"/>
</dbReference>
<keyword evidence="2" id="KW-0560">Oxidoreductase</keyword>
<gene>
    <name evidence="2" type="ORF">I8J29_09600</name>
</gene>
<evidence type="ECO:0000259" key="1">
    <source>
        <dbReference type="Pfam" id="PF03992"/>
    </source>
</evidence>
<feature type="domain" description="ABM" evidence="1">
    <location>
        <begin position="9"/>
        <end position="81"/>
    </location>
</feature>
<dbReference type="SUPFAM" id="SSF54909">
    <property type="entry name" value="Dimeric alpha+beta barrel"/>
    <property type="match status" value="1"/>
</dbReference>
<dbReference type="Proteomes" id="UP000670947">
    <property type="component" value="Unassembled WGS sequence"/>
</dbReference>
<dbReference type="RefSeq" id="WP_208847392.1">
    <property type="nucleotide sequence ID" value="NZ_JAGGDJ010000004.1"/>
</dbReference>
<proteinExistence type="predicted"/>
<organism evidence="2 3">
    <name type="scientific">Paenibacillus artemisiicola</name>
    <dbReference type="NCBI Taxonomy" id="1172618"/>
    <lineage>
        <taxon>Bacteria</taxon>
        <taxon>Bacillati</taxon>
        <taxon>Bacillota</taxon>
        <taxon>Bacilli</taxon>
        <taxon>Bacillales</taxon>
        <taxon>Paenibacillaceae</taxon>
        <taxon>Paenibacillus</taxon>
    </lineage>
</organism>
<comment type="caution">
    <text evidence="2">The sequence shown here is derived from an EMBL/GenBank/DDBJ whole genome shotgun (WGS) entry which is preliminary data.</text>
</comment>
<keyword evidence="3" id="KW-1185">Reference proteome</keyword>
<name>A0ABS3W823_9BACL</name>
<keyword evidence="2" id="KW-0503">Monooxygenase</keyword>
<evidence type="ECO:0000313" key="3">
    <source>
        <dbReference type="Proteomes" id="UP000670947"/>
    </source>
</evidence>
<evidence type="ECO:0000313" key="2">
    <source>
        <dbReference type="EMBL" id="MBO7744449.1"/>
    </source>
</evidence>
<reference evidence="2 3" key="1">
    <citation type="submission" date="2021-03" db="EMBL/GenBank/DDBJ databases">
        <title>Paenibacillus artemisicola MWE-103 whole genome sequence.</title>
        <authorList>
            <person name="Ham Y.J."/>
        </authorList>
    </citation>
    <scope>NUCLEOTIDE SEQUENCE [LARGE SCALE GENOMIC DNA]</scope>
    <source>
        <strain evidence="2 3">MWE-103</strain>
    </source>
</reference>
<protein>
    <submittedName>
        <fullName evidence="2">Antibiotic biosynthesis monooxygenase</fullName>
    </submittedName>
</protein>
<dbReference type="EMBL" id="JAGGDJ010000004">
    <property type="protein sequence ID" value="MBO7744449.1"/>
    <property type="molecule type" value="Genomic_DNA"/>
</dbReference>
<dbReference type="InterPro" id="IPR007138">
    <property type="entry name" value="ABM_dom"/>
</dbReference>
<dbReference type="InterPro" id="IPR011008">
    <property type="entry name" value="Dimeric_a/b-barrel"/>
</dbReference>
<dbReference type="GO" id="GO:0004497">
    <property type="term" value="F:monooxygenase activity"/>
    <property type="evidence" value="ECO:0007669"/>
    <property type="project" value="UniProtKB-KW"/>
</dbReference>
<sequence>MMNQIEQSVIIARFQLKPGSDKQAFFENLKPLFDTMSKEPTFVNGIVHENVDHPDEILFYEIWNCSKEKWLAEEETKAYRQGPYTKAAAFLLGRELSFYTPTGEWGTKITAGKHFS</sequence>